<dbReference type="InterPro" id="IPR015421">
    <property type="entry name" value="PyrdxlP-dep_Trfase_major"/>
</dbReference>
<evidence type="ECO:0000256" key="1">
    <source>
        <dbReference type="ARBA" id="ARBA00001933"/>
    </source>
</evidence>
<dbReference type="InterPro" id="IPR015424">
    <property type="entry name" value="PyrdxlP-dep_Trfase"/>
</dbReference>
<dbReference type="STRING" id="1333845.SAMN04487895_105179"/>
<dbReference type="FunFam" id="3.90.1150.10:FF:000033">
    <property type="entry name" value="Cystathionine gamma-synthase"/>
    <property type="match status" value="1"/>
</dbReference>
<dbReference type="Proteomes" id="UP000198809">
    <property type="component" value="Unassembled WGS sequence"/>
</dbReference>
<keyword evidence="3 4" id="KW-0663">Pyridoxal phosphate</keyword>
<accession>A0A1H8MD51</accession>
<dbReference type="Gene3D" id="3.90.1150.10">
    <property type="entry name" value="Aspartate Aminotransferase, domain 1"/>
    <property type="match status" value="1"/>
</dbReference>
<keyword evidence="6" id="KW-0808">Transferase</keyword>
<reference evidence="7 8" key="1">
    <citation type="submission" date="2016-10" db="EMBL/GenBank/DDBJ databases">
        <authorList>
            <person name="de Groot N.N."/>
        </authorList>
    </citation>
    <scope>NUCLEOTIDE SEQUENCE [LARGE SCALE GENOMIC DNA]</scope>
    <source>
        <strain evidence="7 8">CGMCC 1.10238</strain>
    </source>
</reference>
<sequence length="405" mass="44408">MNDKLRIESRLAQIGSQEDPATGAVNYPIYQSTAFRHPRLGQSTGFDYIRTKNPTRTVLEQAAAELESGDAGFACSSGMAALQTIFTLFGQGDHLIVSLDLYGGTYRMLERIMSKFGVSASYVDTNDFDALESARRDNTKAVFIETPTNPLMMITDIEAVCTWARRYGMLTVVDNTLLTPYFQRPLELGADIVVHSATKYLGGHNDVLAGLIVTKGKELSEEMAILHNSIGAVLSPSDSYQLMRGMKTLALRMERHESNSLAIAHFLKEHPAIAEVFHPGLQGHPGFDIQKRQSSGNTGIFSFKVKDARYVEPLLRHIKLIAFAESLGGVESLMTYPAVQTHADIPAEIRHAVGVDDRLLRFSVGIEHIDDLVVDLQQALEAARTELEADSAGAGQPVRESADSL</sequence>
<dbReference type="GO" id="GO:0008483">
    <property type="term" value="F:transaminase activity"/>
    <property type="evidence" value="ECO:0007669"/>
    <property type="project" value="UniProtKB-KW"/>
</dbReference>
<dbReference type="FunFam" id="3.40.640.10:FF:000009">
    <property type="entry name" value="Cystathionine gamma-synthase homolog"/>
    <property type="match status" value="1"/>
</dbReference>
<dbReference type="PROSITE" id="PS00868">
    <property type="entry name" value="CYS_MET_METAB_PP"/>
    <property type="match status" value="1"/>
</dbReference>
<dbReference type="GO" id="GO:0019346">
    <property type="term" value="P:transsulfuration"/>
    <property type="evidence" value="ECO:0007669"/>
    <property type="project" value="InterPro"/>
</dbReference>
<dbReference type="EMBL" id="FODH01000005">
    <property type="protein sequence ID" value="SEO15138.1"/>
    <property type="molecule type" value="Genomic_DNA"/>
</dbReference>
<evidence type="ECO:0000256" key="3">
    <source>
        <dbReference type="ARBA" id="ARBA00022898"/>
    </source>
</evidence>
<dbReference type="Pfam" id="PF01053">
    <property type="entry name" value="Cys_Met_Meta_PP"/>
    <property type="match status" value="1"/>
</dbReference>
<evidence type="ECO:0000256" key="2">
    <source>
        <dbReference type="ARBA" id="ARBA00009077"/>
    </source>
</evidence>
<dbReference type="PANTHER" id="PTHR11808:SF90">
    <property type="entry name" value="CYSTATHIONINE GAMMA-SYNTHASE"/>
    <property type="match status" value="1"/>
</dbReference>
<dbReference type="PIRSF" id="PIRSF001434">
    <property type="entry name" value="CGS"/>
    <property type="match status" value="1"/>
</dbReference>
<dbReference type="SUPFAM" id="SSF53383">
    <property type="entry name" value="PLP-dependent transferases"/>
    <property type="match status" value="1"/>
</dbReference>
<protein>
    <submittedName>
        <fullName evidence="6">Aminotransferase class I/II-fold pyridoxal phosphate-dependent enzyme</fullName>
    </submittedName>
    <submittedName>
        <fullName evidence="7">Cystathionine gamma-synthase</fullName>
    </submittedName>
</protein>
<dbReference type="GO" id="GO:0030170">
    <property type="term" value="F:pyridoxal phosphate binding"/>
    <property type="evidence" value="ECO:0007669"/>
    <property type="project" value="InterPro"/>
</dbReference>
<dbReference type="Gene3D" id="3.40.640.10">
    <property type="entry name" value="Type I PLP-dependent aspartate aminotransferase-like (Major domain)"/>
    <property type="match status" value="1"/>
</dbReference>
<dbReference type="CDD" id="cd00614">
    <property type="entry name" value="CGS_like"/>
    <property type="match status" value="1"/>
</dbReference>
<evidence type="ECO:0000313" key="8">
    <source>
        <dbReference type="Proteomes" id="UP000198809"/>
    </source>
</evidence>
<keyword evidence="6" id="KW-0032">Aminotransferase</keyword>
<dbReference type="InterPro" id="IPR054542">
    <property type="entry name" value="Cys_met_metab_PP"/>
</dbReference>
<dbReference type="PANTHER" id="PTHR11808">
    <property type="entry name" value="TRANS-SULFURATION ENZYME FAMILY MEMBER"/>
    <property type="match status" value="1"/>
</dbReference>
<feature type="modified residue" description="N6-(pyridoxal phosphate)lysine" evidence="4">
    <location>
        <position position="199"/>
    </location>
</feature>
<dbReference type="AlphaFoldDB" id="A0A1H8MD51"/>
<name>A0A1H8MD51_9BACL</name>
<gene>
    <name evidence="6" type="ORF">KP014_11875</name>
    <name evidence="7" type="ORF">SAMN04487895_105179</name>
</gene>
<evidence type="ECO:0000313" key="7">
    <source>
        <dbReference type="EMBL" id="SEO15138.1"/>
    </source>
</evidence>
<keyword evidence="9" id="KW-1185">Reference proteome</keyword>
<evidence type="ECO:0000313" key="6">
    <source>
        <dbReference type="EMBL" id="QWU17763.1"/>
    </source>
</evidence>
<comment type="similarity">
    <text evidence="2 5">Belongs to the trans-sulfuration enzymes family.</text>
</comment>
<dbReference type="GO" id="GO:0005737">
    <property type="term" value="C:cytoplasm"/>
    <property type="evidence" value="ECO:0007669"/>
    <property type="project" value="TreeGrafter"/>
</dbReference>
<dbReference type="GO" id="GO:0016846">
    <property type="term" value="F:carbon-sulfur lyase activity"/>
    <property type="evidence" value="ECO:0007669"/>
    <property type="project" value="TreeGrafter"/>
</dbReference>
<proteinExistence type="inferred from homology"/>
<evidence type="ECO:0000256" key="4">
    <source>
        <dbReference type="PIRSR" id="PIRSR001434-2"/>
    </source>
</evidence>
<dbReference type="InterPro" id="IPR015422">
    <property type="entry name" value="PyrdxlP-dep_Trfase_small"/>
</dbReference>
<dbReference type="Proteomes" id="UP000683429">
    <property type="component" value="Chromosome"/>
</dbReference>
<reference evidence="6 9" key="2">
    <citation type="submission" date="2021-06" db="EMBL/GenBank/DDBJ databases">
        <title>Whole genome sequence of Paenibacillus sophorae DSM23020 for comparative genomics.</title>
        <authorList>
            <person name="Kim M.-J."/>
            <person name="Lee G."/>
            <person name="Shin J.-H."/>
        </authorList>
    </citation>
    <scope>NUCLEOTIDE SEQUENCE [LARGE SCALE GENOMIC DNA]</scope>
    <source>
        <strain evidence="6 9">DSM 23020</strain>
    </source>
</reference>
<dbReference type="EMBL" id="CP076607">
    <property type="protein sequence ID" value="QWU17763.1"/>
    <property type="molecule type" value="Genomic_DNA"/>
</dbReference>
<evidence type="ECO:0000256" key="5">
    <source>
        <dbReference type="RuleBase" id="RU362118"/>
    </source>
</evidence>
<comment type="cofactor">
    <cofactor evidence="1 5">
        <name>pyridoxal 5'-phosphate</name>
        <dbReference type="ChEBI" id="CHEBI:597326"/>
    </cofactor>
</comment>
<dbReference type="InterPro" id="IPR000277">
    <property type="entry name" value="Cys/Met-Metab_PyrdxlP-dep_enz"/>
</dbReference>
<organism evidence="7 8">
    <name type="scientific">Paenibacillus sophorae</name>
    <dbReference type="NCBI Taxonomy" id="1333845"/>
    <lineage>
        <taxon>Bacteria</taxon>
        <taxon>Bacillati</taxon>
        <taxon>Bacillota</taxon>
        <taxon>Bacilli</taxon>
        <taxon>Bacillales</taxon>
        <taxon>Paenibacillaceae</taxon>
        <taxon>Paenibacillus</taxon>
    </lineage>
</organism>
<dbReference type="OrthoDB" id="9780685at2"/>
<dbReference type="RefSeq" id="WP_051499541.1">
    <property type="nucleotide sequence ID" value="NZ_CP076607.1"/>
</dbReference>
<dbReference type="GO" id="GO:0009086">
    <property type="term" value="P:methionine biosynthetic process"/>
    <property type="evidence" value="ECO:0007669"/>
    <property type="project" value="UniProtKB-ARBA"/>
</dbReference>
<evidence type="ECO:0000313" key="9">
    <source>
        <dbReference type="Proteomes" id="UP000683429"/>
    </source>
</evidence>